<dbReference type="GO" id="GO:0005506">
    <property type="term" value="F:iron ion binding"/>
    <property type="evidence" value="ECO:0007669"/>
    <property type="project" value="InterPro"/>
</dbReference>
<dbReference type="eggNOG" id="KOG0156">
    <property type="taxonomic scope" value="Eukaryota"/>
</dbReference>
<evidence type="ECO:0000256" key="5">
    <source>
        <dbReference type="ARBA" id="ARBA00023004"/>
    </source>
</evidence>
<keyword evidence="7" id="KW-0560">Oxidoreductase</keyword>
<dbReference type="GeneID" id="102701609"/>
<keyword evidence="8" id="KW-0472">Membrane</keyword>
<dbReference type="InterPro" id="IPR001128">
    <property type="entry name" value="Cyt_P450"/>
</dbReference>
<keyword evidence="6 7" id="KW-0349">Heme</keyword>
<comment type="cofactor">
    <cofactor evidence="6">
        <name>heme</name>
        <dbReference type="ChEBI" id="CHEBI:30413"/>
    </cofactor>
</comment>
<protein>
    <recommendedName>
        <fullName evidence="11">Cytochrome P450</fullName>
    </recommendedName>
</protein>
<keyword evidence="4 8" id="KW-1133">Transmembrane helix</keyword>
<dbReference type="PANTHER" id="PTHR47955">
    <property type="entry name" value="CYTOCHROME P450 FAMILY 71 PROTEIN"/>
    <property type="match status" value="1"/>
</dbReference>
<dbReference type="GO" id="GO:0004497">
    <property type="term" value="F:monooxygenase activity"/>
    <property type="evidence" value="ECO:0007669"/>
    <property type="project" value="UniProtKB-KW"/>
</dbReference>
<evidence type="ECO:0000313" key="9">
    <source>
        <dbReference type="EnsemblPlants" id="OB02G15890.1"/>
    </source>
</evidence>
<proteinExistence type="inferred from homology"/>
<dbReference type="InterPro" id="IPR017972">
    <property type="entry name" value="Cyt_P450_CS"/>
</dbReference>
<dbReference type="CDD" id="cd11072">
    <property type="entry name" value="CYP71-like"/>
    <property type="match status" value="1"/>
</dbReference>
<dbReference type="InterPro" id="IPR002401">
    <property type="entry name" value="Cyt_P450_E_grp-I"/>
</dbReference>
<feature type="binding site" description="axial binding residue" evidence="6">
    <location>
        <position position="446"/>
    </location>
    <ligand>
        <name>heme</name>
        <dbReference type="ChEBI" id="CHEBI:30413"/>
    </ligand>
    <ligandPart>
        <name>Fe</name>
        <dbReference type="ChEBI" id="CHEBI:18248"/>
    </ligandPart>
</feature>
<name>J3LAC2_ORYBR</name>
<evidence type="ECO:0000256" key="8">
    <source>
        <dbReference type="SAM" id="Phobius"/>
    </source>
</evidence>
<dbReference type="FunFam" id="1.10.630.10:FF:000064">
    <property type="entry name" value="Cytochrome P450 monooxygenase"/>
    <property type="match status" value="1"/>
</dbReference>
<dbReference type="GO" id="GO:0020037">
    <property type="term" value="F:heme binding"/>
    <property type="evidence" value="ECO:0007669"/>
    <property type="project" value="InterPro"/>
</dbReference>
<keyword evidence="7" id="KW-0503">Monooxygenase</keyword>
<keyword evidence="5 6" id="KW-0408">Iron</keyword>
<organism evidence="9">
    <name type="scientific">Oryza brachyantha</name>
    <name type="common">malo sina</name>
    <dbReference type="NCBI Taxonomy" id="4533"/>
    <lineage>
        <taxon>Eukaryota</taxon>
        <taxon>Viridiplantae</taxon>
        <taxon>Streptophyta</taxon>
        <taxon>Embryophyta</taxon>
        <taxon>Tracheophyta</taxon>
        <taxon>Spermatophyta</taxon>
        <taxon>Magnoliopsida</taxon>
        <taxon>Liliopsida</taxon>
        <taxon>Poales</taxon>
        <taxon>Poaceae</taxon>
        <taxon>BOP clade</taxon>
        <taxon>Oryzoideae</taxon>
        <taxon>Oryzeae</taxon>
        <taxon>Oryzinae</taxon>
        <taxon>Oryza</taxon>
    </lineage>
</organism>
<dbReference type="OMA" id="ENYPRPK"/>
<dbReference type="PRINTS" id="PR00385">
    <property type="entry name" value="P450"/>
</dbReference>
<evidence type="ECO:0000256" key="4">
    <source>
        <dbReference type="ARBA" id="ARBA00022989"/>
    </source>
</evidence>
<dbReference type="OrthoDB" id="1470350at2759"/>
<gene>
    <name evidence="9" type="primary">LOC102701609</name>
</gene>
<accession>J3LAC2</accession>
<feature type="transmembrane region" description="Helical" evidence="8">
    <location>
        <begin position="6"/>
        <end position="24"/>
    </location>
</feature>
<dbReference type="Gramene" id="OB02G15890.1">
    <property type="protein sequence ID" value="OB02G15890.1"/>
    <property type="gene ID" value="OB02G15890"/>
</dbReference>
<keyword evidence="2 8" id="KW-0812">Transmembrane</keyword>
<dbReference type="Pfam" id="PF00067">
    <property type="entry name" value="p450"/>
    <property type="match status" value="1"/>
</dbReference>
<dbReference type="AlphaFoldDB" id="J3LAC2"/>
<dbReference type="GO" id="GO:0016705">
    <property type="term" value="F:oxidoreductase activity, acting on paired donors, with incorporation or reduction of molecular oxygen"/>
    <property type="evidence" value="ECO:0007669"/>
    <property type="project" value="InterPro"/>
</dbReference>
<dbReference type="KEGG" id="obr:102701609"/>
<keyword evidence="3 6" id="KW-0479">Metal-binding</keyword>
<dbReference type="RefSeq" id="XP_006647016.1">
    <property type="nucleotide sequence ID" value="XM_006646953.3"/>
</dbReference>
<dbReference type="Gene3D" id="1.10.630.10">
    <property type="entry name" value="Cytochrome P450"/>
    <property type="match status" value="1"/>
</dbReference>
<dbReference type="SUPFAM" id="SSF48264">
    <property type="entry name" value="Cytochrome P450"/>
    <property type="match status" value="1"/>
</dbReference>
<evidence type="ECO:0000256" key="2">
    <source>
        <dbReference type="ARBA" id="ARBA00022692"/>
    </source>
</evidence>
<evidence type="ECO:0000256" key="7">
    <source>
        <dbReference type="RuleBase" id="RU000461"/>
    </source>
</evidence>
<evidence type="ECO:0008006" key="11">
    <source>
        <dbReference type="Google" id="ProtNLM"/>
    </source>
</evidence>
<evidence type="ECO:0000256" key="3">
    <source>
        <dbReference type="ARBA" id="ARBA00022723"/>
    </source>
</evidence>
<reference evidence="9" key="1">
    <citation type="submission" date="2013-04" db="UniProtKB">
        <authorList>
            <consortium name="EnsemblPlants"/>
        </authorList>
    </citation>
    <scope>IDENTIFICATION</scope>
</reference>
<dbReference type="PROSITE" id="PS00086">
    <property type="entry name" value="CYTOCHROME_P450"/>
    <property type="match status" value="1"/>
</dbReference>
<dbReference type="InterPro" id="IPR036396">
    <property type="entry name" value="Cyt_P450_sf"/>
</dbReference>
<dbReference type="PRINTS" id="PR00463">
    <property type="entry name" value="EP450I"/>
</dbReference>
<evidence type="ECO:0000313" key="10">
    <source>
        <dbReference type="Proteomes" id="UP000006038"/>
    </source>
</evidence>
<dbReference type="EnsemblPlants" id="OB02G15890.1">
    <property type="protein sequence ID" value="OB02G15890.1"/>
    <property type="gene ID" value="OB02G15890"/>
</dbReference>
<dbReference type="STRING" id="4533.J3LAC2"/>
<comment type="similarity">
    <text evidence="1 7">Belongs to the cytochrome P450 family.</text>
</comment>
<sequence>MDAELAAAYLLLLALLVVPLVYLARRRRSGRLRLRLPPGPWALPVIGHLHHLAGALPHRAMRDLARRHGPLMLLRFCELPVVVASSPDAAREIMRTHDVAFASRPIGPMLRLVFQGAEGVIFAPYGDGWRQLRKICTVELLSYRRVHSFRPVREDELGRLLRSVAEASSSSSPVNLTERISAFVADSTVRAIIGSRSRHRDTFLRLLEDGLKIMPGMSLPDLFPSSRLAMLLSRVPAKIERRRRGMMDFVDTIIQEHQESRGAANAAGVTGDEDLLDVLLRLQKDMDSQYPLTTMNIKSILIDMFGAGSDTSATTLQWAMAELMRNPEVMRVAQDEVRRELAGHDRVTEDSLGNLRYLRMVIKETLRLHPPAPLLLPRECGEACQVLGYDVPAGTMVLVNAWAIGRDPSRWNSPEEFSPERFERCERDFRGMDFEFIPFGAGRRICPGMAFGLAHIELALAALLLHFDWKLPGGMAAGEMDMAEAAGITVRRRSDLLVLAVPRVPVPVQ</sequence>
<dbReference type="HOGENOM" id="CLU_001570_4_1_1"/>
<evidence type="ECO:0000256" key="6">
    <source>
        <dbReference type="PIRSR" id="PIRSR602401-1"/>
    </source>
</evidence>
<dbReference type="Proteomes" id="UP000006038">
    <property type="component" value="Unassembled WGS sequence"/>
</dbReference>
<dbReference type="PANTHER" id="PTHR47955:SF21">
    <property type="entry name" value="OS06G0642300 PROTEIN"/>
    <property type="match status" value="1"/>
</dbReference>
<keyword evidence="10" id="KW-1185">Reference proteome</keyword>
<evidence type="ECO:0000256" key="1">
    <source>
        <dbReference type="ARBA" id="ARBA00010617"/>
    </source>
</evidence>